<comment type="caution">
    <text evidence="9">The sequence shown here is derived from an EMBL/GenBank/DDBJ whole genome shotgun (WGS) entry which is preliminary data.</text>
</comment>
<evidence type="ECO:0000256" key="2">
    <source>
        <dbReference type="ARBA" id="ARBA00021975"/>
    </source>
</evidence>
<dbReference type="NCBIfam" id="TIGR00585">
    <property type="entry name" value="mutl"/>
    <property type="match status" value="1"/>
</dbReference>
<dbReference type="PROSITE" id="PS00058">
    <property type="entry name" value="DNA_MISMATCH_REPAIR_1"/>
    <property type="match status" value="1"/>
</dbReference>
<name>A0A921AW25_9BACT</name>
<dbReference type="InterPro" id="IPR002099">
    <property type="entry name" value="MutL/Mlh/PMS"/>
</dbReference>
<dbReference type="SUPFAM" id="SSF54211">
    <property type="entry name" value="Ribosomal protein S5 domain 2-like"/>
    <property type="match status" value="1"/>
</dbReference>
<gene>
    <name evidence="5 9" type="primary">mutL</name>
    <name evidence="9" type="ORF">K8W16_05035</name>
</gene>
<dbReference type="GO" id="GO:0006298">
    <property type="term" value="P:mismatch repair"/>
    <property type="evidence" value="ECO:0007669"/>
    <property type="project" value="UniProtKB-UniRule"/>
</dbReference>
<keyword evidence="9" id="KW-0378">Hydrolase</keyword>
<dbReference type="CDD" id="cd16926">
    <property type="entry name" value="HATPase_MutL-MLH-PMS-like"/>
    <property type="match status" value="1"/>
</dbReference>
<dbReference type="InterPro" id="IPR014790">
    <property type="entry name" value="MutL_C"/>
</dbReference>
<evidence type="ECO:0000259" key="8">
    <source>
        <dbReference type="SMART" id="SM01340"/>
    </source>
</evidence>
<dbReference type="GO" id="GO:0032300">
    <property type="term" value="C:mismatch repair complex"/>
    <property type="evidence" value="ECO:0007669"/>
    <property type="project" value="InterPro"/>
</dbReference>
<dbReference type="GO" id="GO:0005524">
    <property type="term" value="F:ATP binding"/>
    <property type="evidence" value="ECO:0007669"/>
    <property type="project" value="InterPro"/>
</dbReference>
<evidence type="ECO:0000313" key="10">
    <source>
        <dbReference type="Proteomes" id="UP000698963"/>
    </source>
</evidence>
<feature type="domain" description="MutL C-terminal dimerisation" evidence="7">
    <location>
        <begin position="504"/>
        <end position="636"/>
    </location>
</feature>
<evidence type="ECO:0000256" key="3">
    <source>
        <dbReference type="ARBA" id="ARBA00022763"/>
    </source>
</evidence>
<dbReference type="InterPro" id="IPR036890">
    <property type="entry name" value="HATPase_C_sf"/>
</dbReference>
<comment type="function">
    <text evidence="5">This protein is involved in the repair of mismatches in DNA. It is required for dam-dependent methyl-directed DNA mismatch repair. May act as a 'molecular matchmaker', a protein that promotes the formation of a stable complex between two or more DNA-binding proteins in an ATP-dependent manner without itself being part of a final effector complex.</text>
</comment>
<feature type="region of interest" description="Disordered" evidence="6">
    <location>
        <begin position="349"/>
        <end position="369"/>
    </location>
</feature>
<dbReference type="InterPro" id="IPR013507">
    <property type="entry name" value="DNA_mismatch_S5_2-like"/>
</dbReference>
<proteinExistence type="inferred from homology"/>
<dbReference type="GO" id="GO:0004519">
    <property type="term" value="F:endonuclease activity"/>
    <property type="evidence" value="ECO:0007669"/>
    <property type="project" value="UniProtKB-KW"/>
</dbReference>
<sequence length="681" mass="75141">MNSSQNKTIRLLPPELSNQIAAGEVVERPASVVKELMENSLDAGATSITVELENGGQTMIRVIDNGRGIAADQLELAVTRHATSKIAEIGDLMNIDSYGFRGEALPSIASVSRFRMISAPQQEDGSTGETSCIEVLYGTMKPVAPAALNQGTLVEVAELFSNIPARLKFLKSPATEQKKAQELFTRIALARPEAGFTLKAGSREIVRFEAGQSLAHRMAVLWPPAVVDALRPFDITVSGMRLYGLTSDPRSSQPRADRMLFYVNGRAVNDRLLMRAVRQAYQGRLTSRDYPQTVLFLELPAHEVDVNVHPAKNEVRFRDEQAVFSAVLRAAGSALAGVPLASERFAERSEASGKAPAVPSPPPVREEAARTARPLGFWGEADAVRIMPRQKKAPSLPEELSPMGNALREPYMPERDFRTGMPNPAFPHENRHAAPAPFPELSETKTENALPAEERQAPAKKQDSAEKVQKKDAEATAISENDAPAQAMREIPRPPLSPLQGFRYLGQVAKTYLVLSQNDDTLLLLDQHAMHERIFYEKFRAGGSRGAAQSLLVPLEMELHPSEKERFLELEQNLPRLGFEASCRGGRLSVRAIPPEMDRSEAAAFLREVLSGRVDDLTDVWIHHACATAIRAGQHLTPEDALHLVRQWLRTEEPDFCPHGRPCAVTLEKADLEKLFKRRQS</sequence>
<dbReference type="Pfam" id="PF08676">
    <property type="entry name" value="MutL_C"/>
    <property type="match status" value="1"/>
</dbReference>
<dbReference type="InterPro" id="IPR020568">
    <property type="entry name" value="Ribosomal_Su5_D2-typ_SF"/>
</dbReference>
<dbReference type="RefSeq" id="WP_304121702.1">
    <property type="nucleotide sequence ID" value="NZ_DYZA01000094.1"/>
</dbReference>
<feature type="domain" description="DNA mismatch repair protein S5" evidence="8">
    <location>
        <begin position="218"/>
        <end position="336"/>
    </location>
</feature>
<dbReference type="HAMAP" id="MF_00149">
    <property type="entry name" value="DNA_mis_repair"/>
    <property type="match status" value="1"/>
</dbReference>
<evidence type="ECO:0000256" key="5">
    <source>
        <dbReference type="HAMAP-Rule" id="MF_00149"/>
    </source>
</evidence>
<dbReference type="Proteomes" id="UP000698963">
    <property type="component" value="Unassembled WGS sequence"/>
</dbReference>
<dbReference type="PANTHER" id="PTHR10073:SF12">
    <property type="entry name" value="DNA MISMATCH REPAIR PROTEIN MLH1"/>
    <property type="match status" value="1"/>
</dbReference>
<dbReference type="InterPro" id="IPR014762">
    <property type="entry name" value="DNA_mismatch_repair_CS"/>
</dbReference>
<dbReference type="InterPro" id="IPR037198">
    <property type="entry name" value="MutL_C_sf"/>
</dbReference>
<dbReference type="GO" id="GO:0016887">
    <property type="term" value="F:ATP hydrolysis activity"/>
    <property type="evidence" value="ECO:0007669"/>
    <property type="project" value="InterPro"/>
</dbReference>
<reference evidence="9" key="2">
    <citation type="submission" date="2021-09" db="EMBL/GenBank/DDBJ databases">
        <authorList>
            <person name="Gilroy R."/>
        </authorList>
    </citation>
    <scope>NUCLEOTIDE SEQUENCE</scope>
    <source>
        <strain evidence="9">ChiGjej2B2-19336</strain>
    </source>
</reference>
<dbReference type="SUPFAM" id="SSF55874">
    <property type="entry name" value="ATPase domain of HSP90 chaperone/DNA topoisomerase II/histidine kinase"/>
    <property type="match status" value="1"/>
</dbReference>
<dbReference type="Pfam" id="PF01119">
    <property type="entry name" value="DNA_mis_repair"/>
    <property type="match status" value="1"/>
</dbReference>
<dbReference type="PANTHER" id="PTHR10073">
    <property type="entry name" value="DNA MISMATCH REPAIR PROTEIN MLH, PMS, MUTL"/>
    <property type="match status" value="1"/>
</dbReference>
<feature type="compositionally biased region" description="Basic and acidic residues" evidence="6">
    <location>
        <begin position="442"/>
        <end position="474"/>
    </location>
</feature>
<dbReference type="InterPro" id="IPR038973">
    <property type="entry name" value="MutL/Mlh/Pms-like"/>
</dbReference>
<protein>
    <recommendedName>
        <fullName evidence="2 5">DNA mismatch repair protein MutL</fullName>
    </recommendedName>
</protein>
<dbReference type="CDD" id="cd00782">
    <property type="entry name" value="MutL_Trans"/>
    <property type="match status" value="1"/>
</dbReference>
<dbReference type="Gene3D" id="3.30.1540.20">
    <property type="entry name" value="MutL, C-terminal domain, dimerisation subdomain"/>
    <property type="match status" value="1"/>
</dbReference>
<reference evidence="9" key="1">
    <citation type="journal article" date="2021" name="PeerJ">
        <title>Extensive microbial diversity within the chicken gut microbiome revealed by metagenomics and culture.</title>
        <authorList>
            <person name="Gilroy R."/>
            <person name="Ravi A."/>
            <person name="Getino M."/>
            <person name="Pursley I."/>
            <person name="Horton D.L."/>
            <person name="Alikhan N.F."/>
            <person name="Baker D."/>
            <person name="Gharbi K."/>
            <person name="Hall N."/>
            <person name="Watson M."/>
            <person name="Adriaenssens E.M."/>
            <person name="Foster-Nyarko E."/>
            <person name="Jarju S."/>
            <person name="Secka A."/>
            <person name="Antonio M."/>
            <person name="Oren A."/>
            <person name="Chaudhuri R.R."/>
            <person name="La Ragione R."/>
            <person name="Hildebrand F."/>
            <person name="Pallen M.J."/>
        </authorList>
    </citation>
    <scope>NUCLEOTIDE SEQUENCE</scope>
    <source>
        <strain evidence="9">ChiGjej2B2-19336</strain>
    </source>
</reference>
<dbReference type="InterPro" id="IPR042121">
    <property type="entry name" value="MutL_C_regsub"/>
</dbReference>
<dbReference type="AlphaFoldDB" id="A0A921AW25"/>
<dbReference type="Gene3D" id="3.30.565.10">
    <property type="entry name" value="Histidine kinase-like ATPase, C-terminal domain"/>
    <property type="match status" value="1"/>
</dbReference>
<dbReference type="SUPFAM" id="SSF118116">
    <property type="entry name" value="DNA mismatch repair protein MutL"/>
    <property type="match status" value="1"/>
</dbReference>
<feature type="region of interest" description="Disordered" evidence="6">
    <location>
        <begin position="413"/>
        <end position="494"/>
    </location>
</feature>
<dbReference type="FunFam" id="3.30.565.10:FF:000003">
    <property type="entry name" value="DNA mismatch repair endonuclease MutL"/>
    <property type="match status" value="1"/>
</dbReference>
<evidence type="ECO:0000313" key="9">
    <source>
        <dbReference type="EMBL" id="HJD96991.1"/>
    </source>
</evidence>
<keyword evidence="4 5" id="KW-0234">DNA repair</keyword>
<dbReference type="Pfam" id="PF13589">
    <property type="entry name" value="HATPase_c_3"/>
    <property type="match status" value="1"/>
</dbReference>
<dbReference type="SMART" id="SM00853">
    <property type="entry name" value="MutL_C"/>
    <property type="match status" value="1"/>
</dbReference>
<dbReference type="EMBL" id="DYZA01000094">
    <property type="protein sequence ID" value="HJD96991.1"/>
    <property type="molecule type" value="Genomic_DNA"/>
</dbReference>
<evidence type="ECO:0000256" key="6">
    <source>
        <dbReference type="SAM" id="MobiDB-lite"/>
    </source>
</evidence>
<dbReference type="InterPro" id="IPR014721">
    <property type="entry name" value="Ribsml_uS5_D2-typ_fold_subgr"/>
</dbReference>
<evidence type="ECO:0000256" key="4">
    <source>
        <dbReference type="ARBA" id="ARBA00023204"/>
    </source>
</evidence>
<dbReference type="SMART" id="SM01340">
    <property type="entry name" value="DNA_mis_repair"/>
    <property type="match status" value="1"/>
</dbReference>
<dbReference type="Gene3D" id="3.30.1370.100">
    <property type="entry name" value="MutL, C-terminal domain, regulatory subdomain"/>
    <property type="match status" value="1"/>
</dbReference>
<evidence type="ECO:0000259" key="7">
    <source>
        <dbReference type="SMART" id="SM00853"/>
    </source>
</evidence>
<dbReference type="InterPro" id="IPR042120">
    <property type="entry name" value="MutL_C_dimsub"/>
</dbReference>
<dbReference type="Gene3D" id="3.30.230.10">
    <property type="match status" value="1"/>
</dbReference>
<keyword evidence="9" id="KW-0540">Nuclease</keyword>
<dbReference type="InterPro" id="IPR020667">
    <property type="entry name" value="DNA_mismatch_repair_MutL"/>
</dbReference>
<organism evidence="9 10">
    <name type="scientific">Mailhella massiliensis</name>
    <dbReference type="NCBI Taxonomy" id="1903261"/>
    <lineage>
        <taxon>Bacteria</taxon>
        <taxon>Pseudomonadati</taxon>
        <taxon>Thermodesulfobacteriota</taxon>
        <taxon>Desulfovibrionia</taxon>
        <taxon>Desulfovibrionales</taxon>
        <taxon>Desulfovibrionaceae</taxon>
        <taxon>Mailhella</taxon>
    </lineage>
</organism>
<dbReference type="GO" id="GO:0030983">
    <property type="term" value="F:mismatched DNA binding"/>
    <property type="evidence" value="ECO:0007669"/>
    <property type="project" value="InterPro"/>
</dbReference>
<keyword evidence="9" id="KW-0255">Endonuclease</keyword>
<evidence type="ECO:0000256" key="1">
    <source>
        <dbReference type="ARBA" id="ARBA00006082"/>
    </source>
</evidence>
<dbReference type="GO" id="GO:0140664">
    <property type="term" value="F:ATP-dependent DNA damage sensor activity"/>
    <property type="evidence" value="ECO:0007669"/>
    <property type="project" value="InterPro"/>
</dbReference>
<keyword evidence="3 5" id="KW-0227">DNA damage</keyword>
<comment type="similarity">
    <text evidence="1 5">Belongs to the DNA mismatch repair MutL/HexB family.</text>
</comment>
<accession>A0A921AW25</accession>